<dbReference type="Proteomes" id="UP001388673">
    <property type="component" value="Unassembled WGS sequence"/>
</dbReference>
<evidence type="ECO:0000256" key="6">
    <source>
        <dbReference type="ARBA" id="ARBA00022989"/>
    </source>
</evidence>
<dbReference type="PROSITE" id="PS50089">
    <property type="entry name" value="ZF_RING_2"/>
    <property type="match status" value="1"/>
</dbReference>
<protein>
    <recommendedName>
        <fullName evidence="10">RING-type domain-containing protein</fullName>
    </recommendedName>
</protein>
<sequence length="895" mass="95067">MGSSVSQPSRSSSSISPPTHTDRSPPNDSSAPVPRPSGTLARLNSLRRLSTLGRSSDNVTKRVRQGSGSTFSETPVLSRAERKKAKKQKRAESSRSPTPTPTSTVSSALTPATGASGRGGGSSVQASTRAPSPVVEDVSMETSEHGESLSTTSFLPIPHIALPTDPLPPQISSELPSPSEDPLIEDRLRSLSTIRDALGPEWPMSNASTAPAVERLMHRFRRSSSFPTVSEQDQGATPTRTMSDRLTALLGFSSPVNYSSPSEPNQPLVSTIPDDADVVAPPTLEELTQRLEEAREELAMTEQQLNQARERQEQARRVPSGAVLVIQGLAQTHTQPNDGESSSSSSGSARSPRSRRLSEGSASGSSPQRQSDDQSATSLDTQARMIGGLLTVAAAATASTLLAPNRPSPTPSPRSPAASTLETIVNRLRPNRPNREPQSVEAALGNYLRNVLRDNRPPEVNTGLTAQTAADASDSHISNDFERFLAGLQGDLVGAVRAFAGPPTQERVEEEAGAPTATEAAGTSQSASPQESTAHTAQPDAGPSTSTSRDNSESTIPSFHYQPGQNTHATGQAAEVTGGIDGMPRRLNFFRAHVFPAVSSTGTSSASADDASAMVPCIFIGVRSIRHDPSMTTEDLVQHPSFPFIDGQVPPNTGAEPSPSTAESEQVSSELVTPPVAAPASTLLPFPSSVPTTTPTPTSERRSLRDRFFDRLNPRREHFEPRQGPLNTYLVYVIGGNYPRSHPILSIPNLVTGGPLTDEEMAMVSELMGPAKPPTVERAEIEKSGLRIVKGSEMMRLREKDEVLESCVERCLICLSEYEAEDECRILKCRHGYHKECVDQWLSTGRNSCPACRSEAVDTNQTSTSAGSTTAGVSSATATQSQGISTSAGPPVQAE</sequence>
<feature type="compositionally biased region" description="Low complexity" evidence="9">
    <location>
        <begin position="513"/>
        <end position="523"/>
    </location>
</feature>
<evidence type="ECO:0000256" key="8">
    <source>
        <dbReference type="PROSITE-ProRule" id="PRU00175"/>
    </source>
</evidence>
<feature type="region of interest" description="Disordered" evidence="9">
    <location>
        <begin position="857"/>
        <end position="895"/>
    </location>
</feature>
<keyword evidence="5" id="KW-0862">Zinc</keyword>
<dbReference type="GO" id="GO:0008270">
    <property type="term" value="F:zinc ion binding"/>
    <property type="evidence" value="ECO:0007669"/>
    <property type="project" value="UniProtKB-KW"/>
</dbReference>
<feature type="region of interest" description="Disordered" evidence="9">
    <location>
        <begin position="1"/>
        <end position="182"/>
    </location>
</feature>
<keyword evidence="6" id="KW-1133">Transmembrane helix</keyword>
<feature type="compositionally biased region" description="Low complexity" evidence="9">
    <location>
        <begin position="341"/>
        <end position="351"/>
    </location>
</feature>
<comment type="subcellular location">
    <subcellularLocation>
        <location evidence="1">Membrane</location>
        <topology evidence="1">Single-pass membrane protein</topology>
    </subcellularLocation>
</comment>
<keyword evidence="4 8" id="KW-0863">Zinc-finger</keyword>
<feature type="region of interest" description="Disordered" evidence="9">
    <location>
        <begin position="331"/>
        <end position="378"/>
    </location>
</feature>
<feature type="compositionally biased region" description="Polar residues" evidence="9">
    <location>
        <begin position="254"/>
        <end position="269"/>
    </location>
</feature>
<accession>A0AAW0YZ47</accession>
<dbReference type="InterPro" id="IPR051653">
    <property type="entry name" value="E3_ligase_sorting_rcpt"/>
</dbReference>
<feature type="compositionally biased region" description="Polar residues" evidence="9">
    <location>
        <begin position="66"/>
        <end position="75"/>
    </location>
</feature>
<keyword evidence="3" id="KW-0479">Metal-binding</keyword>
<dbReference type="KEGG" id="kne:92180522"/>
<feature type="compositionally biased region" description="Low complexity" evidence="9">
    <location>
        <begin position="861"/>
        <end position="882"/>
    </location>
</feature>
<feature type="region of interest" description="Disordered" evidence="9">
    <location>
        <begin position="297"/>
        <end position="318"/>
    </location>
</feature>
<dbReference type="RefSeq" id="XP_066802763.1">
    <property type="nucleotide sequence ID" value="XM_066946371.1"/>
</dbReference>
<evidence type="ECO:0000256" key="3">
    <source>
        <dbReference type="ARBA" id="ARBA00022723"/>
    </source>
</evidence>
<proteinExistence type="predicted"/>
<evidence type="ECO:0000256" key="9">
    <source>
        <dbReference type="SAM" id="MobiDB-lite"/>
    </source>
</evidence>
<feature type="region of interest" description="Disordered" evidence="9">
    <location>
        <begin position="254"/>
        <end position="276"/>
    </location>
</feature>
<name>A0AAW0YZ47_9TREE</name>
<feature type="compositionally biased region" description="Low complexity" evidence="9">
    <location>
        <begin position="681"/>
        <end position="698"/>
    </location>
</feature>
<dbReference type="CDD" id="cd16461">
    <property type="entry name" value="RING-H2_EL5-like"/>
    <property type="match status" value="1"/>
</dbReference>
<dbReference type="InterPro" id="IPR001841">
    <property type="entry name" value="Znf_RING"/>
</dbReference>
<feature type="region of interest" description="Disordered" evidence="9">
    <location>
        <begin position="641"/>
        <end position="709"/>
    </location>
</feature>
<evidence type="ECO:0000313" key="11">
    <source>
        <dbReference type="EMBL" id="KAK8854525.1"/>
    </source>
</evidence>
<evidence type="ECO:0000256" key="5">
    <source>
        <dbReference type="ARBA" id="ARBA00022833"/>
    </source>
</evidence>
<keyword evidence="7" id="KW-0472">Membrane</keyword>
<keyword evidence="12" id="KW-1185">Reference proteome</keyword>
<evidence type="ECO:0000313" key="12">
    <source>
        <dbReference type="Proteomes" id="UP001388673"/>
    </source>
</evidence>
<dbReference type="Gene3D" id="3.30.40.10">
    <property type="entry name" value="Zinc/RING finger domain, C3HC4 (zinc finger)"/>
    <property type="match status" value="1"/>
</dbReference>
<dbReference type="GO" id="GO:0016020">
    <property type="term" value="C:membrane"/>
    <property type="evidence" value="ECO:0007669"/>
    <property type="project" value="UniProtKB-SubCell"/>
</dbReference>
<feature type="compositionally biased region" description="Polar residues" evidence="9">
    <location>
        <begin position="543"/>
        <end position="569"/>
    </location>
</feature>
<dbReference type="PANTHER" id="PTHR47168">
    <property type="entry name" value="RING ZINC FINGER DOMAIN SUPERFAMILY PROTEIN-RELATED"/>
    <property type="match status" value="1"/>
</dbReference>
<feature type="compositionally biased region" description="Basic and acidic residues" evidence="9">
    <location>
        <begin position="699"/>
        <end position="709"/>
    </location>
</feature>
<evidence type="ECO:0000256" key="2">
    <source>
        <dbReference type="ARBA" id="ARBA00022692"/>
    </source>
</evidence>
<dbReference type="Pfam" id="PF13639">
    <property type="entry name" value="zf-RING_2"/>
    <property type="match status" value="1"/>
</dbReference>
<evidence type="ECO:0000259" key="10">
    <source>
        <dbReference type="PROSITE" id="PS50089"/>
    </source>
</evidence>
<comment type="caution">
    <text evidence="11">The sequence shown here is derived from an EMBL/GenBank/DDBJ whole genome shotgun (WGS) entry which is preliminary data.</text>
</comment>
<feature type="compositionally biased region" description="Low complexity" evidence="9">
    <location>
        <begin position="94"/>
        <end position="115"/>
    </location>
</feature>
<feature type="compositionally biased region" description="Low complexity" evidence="9">
    <location>
        <begin position="1"/>
        <end position="18"/>
    </location>
</feature>
<reference evidence="11 12" key="1">
    <citation type="journal article" date="2024" name="bioRxiv">
        <title>Comparative genomics of Cryptococcus and Kwoniella reveals pathogenesis evolution and contrasting karyotype dynamics via intercentromeric recombination or chromosome fusion.</title>
        <authorList>
            <person name="Coelho M.A."/>
            <person name="David-Palma M."/>
            <person name="Shea T."/>
            <person name="Bowers K."/>
            <person name="McGinley-Smith S."/>
            <person name="Mohammad A.W."/>
            <person name="Gnirke A."/>
            <person name="Yurkov A.M."/>
            <person name="Nowrousian M."/>
            <person name="Sun S."/>
            <person name="Cuomo C.A."/>
            <person name="Heitman J."/>
        </authorList>
    </citation>
    <scope>NUCLEOTIDE SEQUENCE [LARGE SCALE GENOMIC DNA]</scope>
    <source>
        <strain evidence="11 12">CBS 13917</strain>
    </source>
</reference>
<evidence type="ECO:0000256" key="4">
    <source>
        <dbReference type="ARBA" id="ARBA00022771"/>
    </source>
</evidence>
<gene>
    <name evidence="11" type="ORF">IAR55_003264</name>
</gene>
<dbReference type="PANTHER" id="PTHR47168:SF1">
    <property type="entry name" value="OS02G0798600 PROTEIN"/>
    <property type="match status" value="1"/>
</dbReference>
<feature type="region of interest" description="Disordered" evidence="9">
    <location>
        <begin position="503"/>
        <end position="569"/>
    </location>
</feature>
<feature type="compositionally biased region" description="Polar residues" evidence="9">
    <location>
        <begin position="524"/>
        <end position="536"/>
    </location>
</feature>
<dbReference type="FunFam" id="3.30.40.10:FF:000728">
    <property type="entry name" value="Unplaced genomic scaffold supercont1.4, whole genome shotgun sequence"/>
    <property type="match status" value="1"/>
</dbReference>
<feature type="compositionally biased region" description="Polar residues" evidence="9">
    <location>
        <begin position="360"/>
        <end position="378"/>
    </location>
</feature>
<dbReference type="SMART" id="SM00184">
    <property type="entry name" value="RING"/>
    <property type="match status" value="1"/>
</dbReference>
<feature type="compositionally biased region" description="Low complexity" evidence="9">
    <location>
        <begin position="171"/>
        <end position="181"/>
    </location>
</feature>
<dbReference type="SUPFAM" id="SSF57850">
    <property type="entry name" value="RING/U-box"/>
    <property type="match status" value="1"/>
</dbReference>
<dbReference type="InterPro" id="IPR013083">
    <property type="entry name" value="Znf_RING/FYVE/PHD"/>
</dbReference>
<feature type="domain" description="RING-type" evidence="10">
    <location>
        <begin position="811"/>
        <end position="853"/>
    </location>
</feature>
<feature type="compositionally biased region" description="Polar residues" evidence="9">
    <location>
        <begin position="658"/>
        <end position="671"/>
    </location>
</feature>
<dbReference type="AlphaFoldDB" id="A0AAW0YZ47"/>
<keyword evidence="2" id="KW-0812">Transmembrane</keyword>
<organism evidence="11 12">
    <name type="scientific">Kwoniella newhampshirensis</name>
    <dbReference type="NCBI Taxonomy" id="1651941"/>
    <lineage>
        <taxon>Eukaryota</taxon>
        <taxon>Fungi</taxon>
        <taxon>Dikarya</taxon>
        <taxon>Basidiomycota</taxon>
        <taxon>Agaricomycotina</taxon>
        <taxon>Tremellomycetes</taxon>
        <taxon>Tremellales</taxon>
        <taxon>Cryptococcaceae</taxon>
        <taxon>Kwoniella</taxon>
    </lineage>
</organism>
<dbReference type="EMBL" id="JBCAWK010000006">
    <property type="protein sequence ID" value="KAK8854525.1"/>
    <property type="molecule type" value="Genomic_DNA"/>
</dbReference>
<dbReference type="GeneID" id="92180522"/>
<feature type="compositionally biased region" description="Polar residues" evidence="9">
    <location>
        <begin position="331"/>
        <end position="340"/>
    </location>
</feature>
<feature type="compositionally biased region" description="Low complexity" evidence="9">
    <location>
        <begin position="42"/>
        <end position="56"/>
    </location>
</feature>
<evidence type="ECO:0000256" key="7">
    <source>
        <dbReference type="ARBA" id="ARBA00023136"/>
    </source>
</evidence>
<evidence type="ECO:0000256" key="1">
    <source>
        <dbReference type="ARBA" id="ARBA00004167"/>
    </source>
</evidence>